<protein>
    <submittedName>
        <fullName evidence="1">Guanosine-3',5'-bis (Diphosphate) 3'-pyrophosphohydrolase</fullName>
    </submittedName>
</protein>
<keyword evidence="2" id="KW-1185">Reference proteome</keyword>
<proteinExistence type="predicted"/>
<gene>
    <name evidence="1" type="ORF">CTI12_AA515250</name>
</gene>
<name>A0A2U1L9T0_ARTAN</name>
<keyword evidence="1" id="KW-0378">Hydrolase</keyword>
<dbReference type="PANTHER" id="PTHR21262:SF0">
    <property type="entry name" value="GTP DIPHOSPHOKINASE RSH3, CHLOROPLASTIC-RELATED"/>
    <property type="match status" value="1"/>
</dbReference>
<dbReference type="PANTHER" id="PTHR21262">
    <property type="entry name" value="GUANOSINE-3',5'-BIS DIPHOSPHATE 3'-PYROPHOSPHOHYDROLASE"/>
    <property type="match status" value="1"/>
</dbReference>
<sequence>MANNGKGKGIYIGTEEEEFDKVLRTYYLNDLLLDAYGAEPIDEYGSYRQIPKELRTQMLTYLRKQDGYYEALLRMVDARAVLIKLADRLHNMMTLDALPLSKQYRFAKETMEIFAPLANRLGIISWKEQLENLCFKKKLSMGEIHDVHRLRLIVENKEDCYKALKVVHGLWPEVPGSSKTT</sequence>
<dbReference type="EMBL" id="PKPP01010629">
    <property type="protein sequence ID" value="PWA45701.1"/>
    <property type="molecule type" value="Genomic_DNA"/>
</dbReference>
<accession>A0A2U1L9T0</accession>
<dbReference type="SUPFAM" id="SSF109604">
    <property type="entry name" value="HD-domain/PDEase-like"/>
    <property type="match status" value="1"/>
</dbReference>
<dbReference type="SUPFAM" id="SSF81301">
    <property type="entry name" value="Nucleotidyltransferase"/>
    <property type="match status" value="1"/>
</dbReference>
<dbReference type="AlphaFoldDB" id="A0A2U1L9T0"/>
<dbReference type="OrthoDB" id="1718883at2759"/>
<dbReference type="Proteomes" id="UP000245207">
    <property type="component" value="Unassembled WGS sequence"/>
</dbReference>
<dbReference type="STRING" id="35608.A0A2U1L9T0"/>
<evidence type="ECO:0000313" key="1">
    <source>
        <dbReference type="EMBL" id="PWA45701.1"/>
    </source>
</evidence>
<dbReference type="Gene3D" id="1.10.3210.10">
    <property type="entry name" value="Hypothetical protein af1432"/>
    <property type="match status" value="1"/>
</dbReference>
<comment type="caution">
    <text evidence="1">The sequence shown here is derived from an EMBL/GenBank/DDBJ whole genome shotgun (WGS) entry which is preliminary data.</text>
</comment>
<dbReference type="InterPro" id="IPR043519">
    <property type="entry name" value="NT_sf"/>
</dbReference>
<dbReference type="GO" id="GO:0016787">
    <property type="term" value="F:hydrolase activity"/>
    <property type="evidence" value="ECO:0007669"/>
    <property type="project" value="UniProtKB-KW"/>
</dbReference>
<dbReference type="GO" id="GO:0009507">
    <property type="term" value="C:chloroplast"/>
    <property type="evidence" value="ECO:0007669"/>
    <property type="project" value="TreeGrafter"/>
</dbReference>
<organism evidence="1 2">
    <name type="scientific">Artemisia annua</name>
    <name type="common">Sweet wormwood</name>
    <dbReference type="NCBI Taxonomy" id="35608"/>
    <lineage>
        <taxon>Eukaryota</taxon>
        <taxon>Viridiplantae</taxon>
        <taxon>Streptophyta</taxon>
        <taxon>Embryophyta</taxon>
        <taxon>Tracheophyta</taxon>
        <taxon>Spermatophyta</taxon>
        <taxon>Magnoliopsida</taxon>
        <taxon>eudicotyledons</taxon>
        <taxon>Gunneridae</taxon>
        <taxon>Pentapetalae</taxon>
        <taxon>asterids</taxon>
        <taxon>campanulids</taxon>
        <taxon>Asterales</taxon>
        <taxon>Asteraceae</taxon>
        <taxon>Asteroideae</taxon>
        <taxon>Anthemideae</taxon>
        <taxon>Artemisiinae</taxon>
        <taxon>Artemisia</taxon>
    </lineage>
</organism>
<evidence type="ECO:0000313" key="2">
    <source>
        <dbReference type="Proteomes" id="UP000245207"/>
    </source>
</evidence>
<dbReference type="Pfam" id="PF13328">
    <property type="entry name" value="HD_4"/>
    <property type="match status" value="1"/>
</dbReference>
<reference evidence="1 2" key="1">
    <citation type="journal article" date="2018" name="Mol. Plant">
        <title>The genome of Artemisia annua provides insight into the evolution of Asteraceae family and artemisinin biosynthesis.</title>
        <authorList>
            <person name="Shen Q."/>
            <person name="Zhang L."/>
            <person name="Liao Z."/>
            <person name="Wang S."/>
            <person name="Yan T."/>
            <person name="Shi P."/>
            <person name="Liu M."/>
            <person name="Fu X."/>
            <person name="Pan Q."/>
            <person name="Wang Y."/>
            <person name="Lv Z."/>
            <person name="Lu X."/>
            <person name="Zhang F."/>
            <person name="Jiang W."/>
            <person name="Ma Y."/>
            <person name="Chen M."/>
            <person name="Hao X."/>
            <person name="Li L."/>
            <person name="Tang Y."/>
            <person name="Lv G."/>
            <person name="Zhou Y."/>
            <person name="Sun X."/>
            <person name="Brodelius P.E."/>
            <person name="Rose J.K.C."/>
            <person name="Tang K."/>
        </authorList>
    </citation>
    <scope>NUCLEOTIDE SEQUENCE [LARGE SCALE GENOMIC DNA]</scope>
    <source>
        <strain evidence="2">cv. Huhao1</strain>
        <tissue evidence="1">Leaf</tissue>
    </source>
</reference>